<dbReference type="Pfam" id="PF07703">
    <property type="entry name" value="A2M_BRD"/>
    <property type="match status" value="1"/>
</dbReference>
<dbReference type="Gene3D" id="2.20.130.20">
    <property type="match status" value="1"/>
</dbReference>
<dbReference type="CDD" id="cd02891">
    <property type="entry name" value="A2M_like"/>
    <property type="match status" value="1"/>
</dbReference>
<dbReference type="Pfam" id="PF00207">
    <property type="entry name" value="A2M"/>
    <property type="match status" value="1"/>
</dbReference>
<dbReference type="SUPFAM" id="SSF48239">
    <property type="entry name" value="Terpenoid cyclases/Protein prenyltransferases"/>
    <property type="match status" value="1"/>
</dbReference>
<dbReference type="PROSITE" id="PS51257">
    <property type="entry name" value="PROKAR_LIPOPROTEIN"/>
    <property type="match status" value="1"/>
</dbReference>
<dbReference type="Gene3D" id="2.60.40.1930">
    <property type="match status" value="1"/>
</dbReference>
<feature type="domain" description="Alpha-2-macroglobulin bait region" evidence="4">
    <location>
        <begin position="1069"/>
        <end position="1214"/>
    </location>
</feature>
<dbReference type="InterPro" id="IPR041246">
    <property type="entry name" value="Bact_MG10"/>
</dbReference>
<organism evidence="6 7">
    <name type="scientific">Anaerolinea thermolimosa</name>
    <dbReference type="NCBI Taxonomy" id="229919"/>
    <lineage>
        <taxon>Bacteria</taxon>
        <taxon>Bacillati</taxon>
        <taxon>Chloroflexota</taxon>
        <taxon>Anaerolineae</taxon>
        <taxon>Anaerolineales</taxon>
        <taxon>Anaerolineaceae</taxon>
        <taxon>Anaerolinea</taxon>
    </lineage>
</organism>
<dbReference type="Pfam" id="PF13205">
    <property type="entry name" value="Big_5"/>
    <property type="match status" value="1"/>
</dbReference>
<dbReference type="InterPro" id="IPR051802">
    <property type="entry name" value="YfhM-like"/>
</dbReference>
<evidence type="ECO:0000256" key="2">
    <source>
        <dbReference type="ARBA" id="ARBA00022729"/>
    </source>
</evidence>
<dbReference type="Pfam" id="PF17973">
    <property type="entry name" value="bMG10"/>
    <property type="match status" value="1"/>
</dbReference>
<evidence type="ECO:0008006" key="8">
    <source>
        <dbReference type="Google" id="ProtNLM"/>
    </source>
</evidence>
<dbReference type="PANTHER" id="PTHR40094">
    <property type="entry name" value="ALPHA-2-MACROGLOBULIN HOMOLOG"/>
    <property type="match status" value="1"/>
</dbReference>
<dbReference type="Pfam" id="PF01835">
    <property type="entry name" value="MG2"/>
    <property type="match status" value="1"/>
</dbReference>
<dbReference type="PANTHER" id="PTHR40094:SF1">
    <property type="entry name" value="UBIQUITIN DOMAIN-CONTAINING PROTEIN"/>
    <property type="match status" value="1"/>
</dbReference>
<dbReference type="OrthoDB" id="9767116at2"/>
<comment type="caution">
    <text evidence="6">The sequence shown here is derived from an EMBL/GenBank/DDBJ whole genome shotgun (WGS) entry which is preliminary data.</text>
</comment>
<dbReference type="InterPro" id="IPR011625">
    <property type="entry name" value="A2M_N_BRD"/>
</dbReference>
<dbReference type="EMBL" id="DPBP01000020">
    <property type="protein sequence ID" value="HCE17090.1"/>
    <property type="molecule type" value="Genomic_DNA"/>
</dbReference>
<dbReference type="Gene3D" id="2.60.40.3710">
    <property type="match status" value="3"/>
</dbReference>
<comment type="similarity">
    <text evidence="1">Belongs to the protease inhibitor I39 (alpha-2-macroglobulin) family. Bacterial alpha-2-macroglobulin subfamily.</text>
</comment>
<feature type="region of interest" description="Disordered" evidence="3">
    <location>
        <begin position="43"/>
        <end position="62"/>
    </location>
</feature>
<evidence type="ECO:0000256" key="1">
    <source>
        <dbReference type="ARBA" id="ARBA00010556"/>
    </source>
</evidence>
<sequence length="1991" mass="215614">MFRGAPMTPSRRFPVVIRFYPVLAALVAVSLACSLFPLGRQAVESPPSGEPTPTPALAAGGKPLAQSSLPPVLVETDPPPGSEISPTSPLVFFFNQPMDRPSVEAALQGQPPLSGRFEWLDDSTVRFVSDQPFPAGASLQLTFAASARASNGQALQEQVELAYQVADSLRVAERIPAPGVSDANPAAAVVVTFNRPVVPLGEDPAAAPAAFTLQPEAPGRGEWLNTSTYIFYPEPALAGGVRYTVLLNQSLTSSDGVPLSLEGLQPEEWSFSTALPAVVGAKWGDRSKLELDGKVTVTFNQPMDRQSVEENLRLLDDAGRSTPLSWEWNEESNEVTLQPQVLLARGAHYMLVISAAARSLGGASIGVDTSFTIETTPPLAVESTSPAIGELLNANYGQAFYVINLTAPLADQDLKALVRVEPSISSLRVTPTYDHYGVAVEGAFQPSTTYTITLDAALRDRWGGTLGQVVQLQVTTETPPPSLVIPIMQVGASAIFVPAGQATLDVRVTNLSQAQLERGTLSVTDFIQQQSFGGVLRRSNVQRWSAGFEVPPNRSTPQKLPLDPAGQPPAPGLYHLKIAAPGMPPQTENSYLLVVSRVHLTLKVSQRQAVIWAVDLATRAPLEGLPLTFLNPNGERLAACVTAADGLCSAELPARDNPYEDVYAVSGNPGEALFAFVSRSMSVGLNAWELGIPTEVEADRNLVYLYSDRPIYRPGQTVHFKVVLQHKENARYTPLDQGEVEVKVLPPYDYTQPEQKPLVTLRLPVSALGTADGSFDLPADAQPGYYTLQTTSPEASLPVQVAEYRKPAFDLQVAFEKPEYQAGEALAVNVRAQYYFGAPVNDLSVNWQLYARPDWVFLPENMQSGAMDDSWLYPPDFFAPGMGQFVAQGQGQTGADGTLQILIPAEAYAQLSLTNRRQLVIELTAQDESNQMISARAEATLHPSSFYIGVRPEAWSVQAGEEIGFAIQTFDWANQPAGAHTLRAVFSRVEWDIEGESAFGYPSYRKVLTEVGSSDLRTDALGRARVAFTPPEVGTYQLEVSGEGALTQVLVWVSGPGMAPWPTLPNQRLRLEADATEYRPGQTARIRIPNPFGAGALALVSVERSRVMRTYVVEVNEALYEFRLPLESIDAPNIYVSVILMGRTQDGKPDFRQGYLGVTVNPDELRLKLEASFTPPQAGPGDTVRLNLRATDSEGRPVQGEFSLALVDKAVLALSDPNSLPIFEAFYGNQPLGVQTSLNLTVYSGRLQAAAAPGRGGGGGGEAAVSPGVRTRFEDTALWVPTLETNEDGLASVEIRLPDNLTTWVADIRGLNASMQIGEARVELIVTRDLLVRPVTPRFLVVGDHVQLGAVVQNNTGAPLRVEVSMEAPGLTLDEGVETVQKVDVPPNSRKRVDWWATVQDVPSVDPIFRAASGDLEDVTHTELGALPVLRYTATQTYATAGLLAEGGKRLEVVSLPRSFTPLGGELRLELTPSLASTVLQGLKAMDAFPTDFTEPVISRLMANAAAYRALKGFNLQAPDLQSSLERAIRQDLGHLLQWQRPDGGWSWGGVTDQKSDRRLTAYALIALHQVSQGGFFVTADAINRAQQFLKATLVSVRPEVSGGVLDDEVLVTFALQQSGMTDLNLDALYDLRERLTPWNKAMLAMSLEGIQPGDERARTLLSDLAGLAQRSATGAHWQTGEVSWRSWATPIYTTAVVVYALASVDPASPLLTDAVRYLVLHRRPSGCWSSSYDSAWSLLGLSQALQSTGDLQASYSYQADLNGGLFASGNVDGPQGALKGVTVTAPLSQLLADAPNALEISRTAGNGRLYYRVYLQVSRAAAEAPAYSRGIFLQREYFRGGVDCRAQVCAPVQEAEVGNPDGLVVRLTLTLPEDLYYVVVEDFIPAGAEIINPNLKTSRQGFATPDLPQPENDLLAPFRSGWGWWYFGQAQVYDDRVRWVAPYLPAGSYTLVYRLSPALAGDFQVIPAHAYQYYFPEVEGRSKGDLLIFR</sequence>
<dbReference type="STRING" id="229919.GCA_001050195_02924"/>
<gene>
    <name evidence="6" type="ORF">DEQ80_04455</name>
</gene>
<dbReference type="Proteomes" id="UP000264141">
    <property type="component" value="Unassembled WGS sequence"/>
</dbReference>
<evidence type="ECO:0000313" key="7">
    <source>
        <dbReference type="Proteomes" id="UP000264141"/>
    </source>
</evidence>
<dbReference type="InterPro" id="IPR008930">
    <property type="entry name" value="Terpenoid_cyclase/PrenylTrfase"/>
</dbReference>
<dbReference type="GO" id="GO:0004866">
    <property type="term" value="F:endopeptidase inhibitor activity"/>
    <property type="evidence" value="ECO:0007669"/>
    <property type="project" value="InterPro"/>
</dbReference>
<dbReference type="InterPro" id="IPR032812">
    <property type="entry name" value="SbsA_Ig"/>
</dbReference>
<dbReference type="SMART" id="SM01360">
    <property type="entry name" value="A2M"/>
    <property type="match status" value="1"/>
</dbReference>
<keyword evidence="2" id="KW-0732">Signal</keyword>
<dbReference type="Gene3D" id="1.50.10.20">
    <property type="match status" value="1"/>
</dbReference>
<evidence type="ECO:0000259" key="4">
    <source>
        <dbReference type="SMART" id="SM01359"/>
    </source>
</evidence>
<dbReference type="SMART" id="SM01359">
    <property type="entry name" value="A2M_N_2"/>
    <property type="match status" value="1"/>
</dbReference>
<dbReference type="InterPro" id="IPR001599">
    <property type="entry name" value="Macroglobln_a2"/>
</dbReference>
<name>A0A3D1JES5_9CHLR</name>
<dbReference type="InterPro" id="IPR002890">
    <property type="entry name" value="MG2"/>
</dbReference>
<protein>
    <recommendedName>
        <fullName evidence="8">Alpha-2-macroglobulin</fullName>
    </recommendedName>
</protein>
<reference evidence="6 7" key="1">
    <citation type="journal article" date="2018" name="Nat. Biotechnol.">
        <title>A standardized bacterial taxonomy based on genome phylogeny substantially revises the tree of life.</title>
        <authorList>
            <person name="Parks D.H."/>
            <person name="Chuvochina M."/>
            <person name="Waite D.W."/>
            <person name="Rinke C."/>
            <person name="Skarshewski A."/>
            <person name="Chaumeil P.A."/>
            <person name="Hugenholtz P."/>
        </authorList>
    </citation>
    <scope>NUCLEOTIDE SEQUENCE [LARGE SCALE GENOMIC DNA]</scope>
    <source>
        <strain evidence="6">UBA8781</strain>
    </source>
</reference>
<feature type="domain" description="Alpha-2-macroglobulin" evidence="5">
    <location>
        <begin position="1276"/>
        <end position="1366"/>
    </location>
</feature>
<proteinExistence type="inferred from homology"/>
<evidence type="ECO:0000259" key="5">
    <source>
        <dbReference type="SMART" id="SM01360"/>
    </source>
</evidence>
<accession>A0A3D1JES5</accession>
<evidence type="ECO:0000256" key="3">
    <source>
        <dbReference type="SAM" id="MobiDB-lite"/>
    </source>
</evidence>
<evidence type="ECO:0000313" key="6">
    <source>
        <dbReference type="EMBL" id="HCE17090.1"/>
    </source>
</evidence>